<feature type="modified residue" description="4-aspartylphosphate" evidence="6">
    <location>
        <position position="53"/>
    </location>
</feature>
<dbReference type="Gene3D" id="3.40.50.2300">
    <property type="match status" value="1"/>
</dbReference>
<dbReference type="InterPro" id="IPR011006">
    <property type="entry name" value="CheY-like_superfamily"/>
</dbReference>
<dbReference type="Gene3D" id="1.10.10.10">
    <property type="entry name" value="Winged helix-like DNA-binding domain superfamily/Winged helix DNA-binding domain"/>
    <property type="match status" value="1"/>
</dbReference>
<dbReference type="InterPro" id="IPR036388">
    <property type="entry name" value="WH-like_DNA-bd_sf"/>
</dbReference>
<dbReference type="SUPFAM" id="SSF48452">
    <property type="entry name" value="TPR-like"/>
    <property type="match status" value="1"/>
</dbReference>
<accession>A0A6B8RK39</accession>
<evidence type="ECO:0000256" key="4">
    <source>
        <dbReference type="ARBA" id="ARBA00023125"/>
    </source>
</evidence>
<dbReference type="PROSITE" id="PS50110">
    <property type="entry name" value="RESPONSE_REGULATORY"/>
    <property type="match status" value="1"/>
</dbReference>
<dbReference type="Gene3D" id="1.25.40.10">
    <property type="entry name" value="Tetratricopeptide repeat domain"/>
    <property type="match status" value="1"/>
</dbReference>
<dbReference type="InterPro" id="IPR016032">
    <property type="entry name" value="Sig_transdc_resp-reg_C-effctor"/>
</dbReference>
<dbReference type="PANTHER" id="PTHR35807:SF2">
    <property type="entry name" value="TRANSCRIPTIONAL ACTIVATOR DOMAIN"/>
    <property type="match status" value="1"/>
</dbReference>
<gene>
    <name evidence="8" type="ORF">EHS13_14270</name>
</gene>
<keyword evidence="4" id="KW-0238">DNA-binding</keyword>
<evidence type="ECO:0000256" key="5">
    <source>
        <dbReference type="ARBA" id="ARBA00023163"/>
    </source>
</evidence>
<dbReference type="InterPro" id="IPR001789">
    <property type="entry name" value="Sig_transdc_resp-reg_receiver"/>
</dbReference>
<sequence>MRVFIADDEPLALRSMEKLLKEIEGIEVIGKYQDPRKVLEAAARDKPDLIFLDIEMPVLSGLEVAERLSQTDPSIKIVFVTAFSEYAVNAFELNALDYLLKPVRKDRVIKALQRIKDNIDAPSPVPITAGLIRLRLFDTLQIEFPMQEPQPIRWRTAKAQELFIYLLQRNGQTVRKDTLITIIWPDYELEKAYTNLYTTVYQLRKTLNQQNLNMRIMSGDEGYILEKGEIVIDVEEWEMGIKQLLPITEHNIQDHHEIMRLYRDAYLKEYDFEWADNERQRLSLLWFNHAVTITDFLMNRQDYSAAISLCHKIQEQYSYAGYSYFTLMKIYAVLGDGVAVKEQYERFYNLLFDELGEAPDTFMTEWFEKWKQ</sequence>
<dbReference type="InterPro" id="IPR011990">
    <property type="entry name" value="TPR-like_helical_dom_sf"/>
</dbReference>
<dbReference type="SMART" id="SM00448">
    <property type="entry name" value="REC"/>
    <property type="match status" value="1"/>
</dbReference>
<feature type="domain" description="Response regulatory" evidence="7">
    <location>
        <begin position="2"/>
        <end position="116"/>
    </location>
</feature>
<protein>
    <submittedName>
        <fullName evidence="8">Response regulator</fullName>
    </submittedName>
</protein>
<evidence type="ECO:0000259" key="7">
    <source>
        <dbReference type="PROSITE" id="PS50110"/>
    </source>
</evidence>
<dbReference type="InterPro" id="IPR005158">
    <property type="entry name" value="BTAD"/>
</dbReference>
<dbReference type="InterPro" id="IPR001867">
    <property type="entry name" value="OmpR/PhoB-type_DNA-bd"/>
</dbReference>
<dbReference type="Pfam" id="PF00486">
    <property type="entry name" value="Trans_reg_C"/>
    <property type="match status" value="1"/>
</dbReference>
<evidence type="ECO:0000256" key="6">
    <source>
        <dbReference type="PROSITE-ProRule" id="PRU00169"/>
    </source>
</evidence>
<dbReference type="EMBL" id="CP034235">
    <property type="protein sequence ID" value="QGQ95955.1"/>
    <property type="molecule type" value="Genomic_DNA"/>
</dbReference>
<keyword evidence="6" id="KW-0597">Phosphoprotein</keyword>
<keyword evidence="3" id="KW-0805">Transcription regulation</keyword>
<comment type="similarity">
    <text evidence="1">Belongs to the AfsR/DnrI/RedD regulatory family.</text>
</comment>
<dbReference type="GO" id="GO:0000160">
    <property type="term" value="P:phosphorelay signal transduction system"/>
    <property type="evidence" value="ECO:0007669"/>
    <property type="project" value="UniProtKB-KW"/>
</dbReference>
<organism evidence="8 9">
    <name type="scientific">Paenibacillus psychroresistens</name>
    <dbReference type="NCBI Taxonomy" id="1778678"/>
    <lineage>
        <taxon>Bacteria</taxon>
        <taxon>Bacillati</taxon>
        <taxon>Bacillota</taxon>
        <taxon>Bacilli</taxon>
        <taxon>Bacillales</taxon>
        <taxon>Paenibacillaceae</taxon>
        <taxon>Paenibacillus</taxon>
    </lineage>
</organism>
<dbReference type="AlphaFoldDB" id="A0A6B8RK39"/>
<dbReference type="SUPFAM" id="SSF52172">
    <property type="entry name" value="CheY-like"/>
    <property type="match status" value="1"/>
</dbReference>
<dbReference type="GO" id="GO:0003677">
    <property type="term" value="F:DNA binding"/>
    <property type="evidence" value="ECO:0007669"/>
    <property type="project" value="UniProtKB-KW"/>
</dbReference>
<dbReference type="RefSeq" id="WP_155700991.1">
    <property type="nucleotide sequence ID" value="NZ_CP034235.1"/>
</dbReference>
<keyword evidence="2" id="KW-0902">Two-component regulatory system</keyword>
<evidence type="ECO:0000313" key="8">
    <source>
        <dbReference type="EMBL" id="QGQ95955.1"/>
    </source>
</evidence>
<name>A0A6B8RK39_9BACL</name>
<dbReference type="OrthoDB" id="3190595at2"/>
<reference evidence="9" key="1">
    <citation type="submission" date="2018-11" db="EMBL/GenBank/DDBJ databases">
        <title>Complete genome sequence of Paenibacillus sp. ML311-T8.</title>
        <authorList>
            <person name="Nam Y.-D."/>
            <person name="Kang J."/>
            <person name="Chung W.-H."/>
            <person name="Park Y.S."/>
        </authorList>
    </citation>
    <scope>NUCLEOTIDE SEQUENCE [LARGE SCALE GENOMIC DNA]</scope>
    <source>
        <strain evidence="9">ML311-T8</strain>
    </source>
</reference>
<dbReference type="Pfam" id="PF00072">
    <property type="entry name" value="Response_reg"/>
    <property type="match status" value="1"/>
</dbReference>
<evidence type="ECO:0000256" key="2">
    <source>
        <dbReference type="ARBA" id="ARBA00023012"/>
    </source>
</evidence>
<proteinExistence type="inferred from homology"/>
<keyword evidence="5" id="KW-0804">Transcription</keyword>
<keyword evidence="9" id="KW-1185">Reference proteome</keyword>
<dbReference type="SMART" id="SM01043">
    <property type="entry name" value="BTAD"/>
    <property type="match status" value="1"/>
</dbReference>
<evidence type="ECO:0000256" key="1">
    <source>
        <dbReference type="ARBA" id="ARBA00005820"/>
    </source>
</evidence>
<evidence type="ECO:0000313" key="9">
    <source>
        <dbReference type="Proteomes" id="UP000426246"/>
    </source>
</evidence>
<dbReference type="SUPFAM" id="SSF46894">
    <property type="entry name" value="C-terminal effector domain of the bipartite response regulators"/>
    <property type="match status" value="1"/>
</dbReference>
<dbReference type="Proteomes" id="UP000426246">
    <property type="component" value="Chromosome"/>
</dbReference>
<dbReference type="InterPro" id="IPR051677">
    <property type="entry name" value="AfsR-DnrI-RedD_regulator"/>
</dbReference>
<evidence type="ECO:0000256" key="3">
    <source>
        <dbReference type="ARBA" id="ARBA00023015"/>
    </source>
</evidence>
<dbReference type="KEGG" id="ppsc:EHS13_14270"/>
<dbReference type="SMART" id="SM00862">
    <property type="entry name" value="Trans_reg_C"/>
    <property type="match status" value="1"/>
</dbReference>
<dbReference type="PANTHER" id="PTHR35807">
    <property type="entry name" value="TRANSCRIPTIONAL REGULATOR REDD-RELATED"/>
    <property type="match status" value="1"/>
</dbReference>
<dbReference type="GO" id="GO:0006355">
    <property type="term" value="P:regulation of DNA-templated transcription"/>
    <property type="evidence" value="ECO:0007669"/>
    <property type="project" value="InterPro"/>
</dbReference>